<feature type="transmembrane region" description="Helical" evidence="7">
    <location>
        <begin position="39"/>
        <end position="60"/>
    </location>
</feature>
<dbReference type="Pfam" id="PF07670">
    <property type="entry name" value="Gate"/>
    <property type="match status" value="1"/>
</dbReference>
<feature type="transmembrane region" description="Helical" evidence="7">
    <location>
        <begin position="112"/>
        <end position="132"/>
    </location>
</feature>
<evidence type="ECO:0000259" key="10">
    <source>
        <dbReference type="Pfam" id="PF07670"/>
    </source>
</evidence>
<dbReference type="InterPro" id="IPR008276">
    <property type="entry name" value="C_nuclsd_transpt"/>
</dbReference>
<reference evidence="11" key="1">
    <citation type="submission" date="2019-08" db="EMBL/GenBank/DDBJ databases">
        <title>The improved chromosome-level genome for the pearl oyster Pinctada fucata martensii using PacBio sequencing and Hi-C.</title>
        <authorList>
            <person name="Zheng Z."/>
        </authorList>
    </citation>
    <scope>NUCLEOTIDE SEQUENCE</scope>
    <source>
        <strain evidence="11">ZZ-2019</strain>
        <tissue evidence="11">Adductor muscle</tissue>
    </source>
</reference>
<feature type="domain" description="Concentrative nucleoside transporter N-terminal" evidence="8">
    <location>
        <begin position="143"/>
        <end position="214"/>
    </location>
</feature>
<evidence type="ECO:0000256" key="1">
    <source>
        <dbReference type="ARBA" id="ARBA00004651"/>
    </source>
</evidence>
<feature type="transmembrane region" description="Helical" evidence="7">
    <location>
        <begin position="297"/>
        <end position="316"/>
    </location>
</feature>
<name>A0AA89C0Z0_PINIB</name>
<dbReference type="GO" id="GO:0005415">
    <property type="term" value="F:nucleoside:sodium symporter activity"/>
    <property type="evidence" value="ECO:0007669"/>
    <property type="project" value="TreeGrafter"/>
</dbReference>
<keyword evidence="4 7" id="KW-0812">Transmembrane</keyword>
<evidence type="ECO:0000313" key="12">
    <source>
        <dbReference type="Proteomes" id="UP001186944"/>
    </source>
</evidence>
<evidence type="ECO:0000256" key="6">
    <source>
        <dbReference type="ARBA" id="ARBA00023136"/>
    </source>
</evidence>
<dbReference type="InterPro" id="IPR002668">
    <property type="entry name" value="CNT_N_dom"/>
</dbReference>
<dbReference type="PANTHER" id="PTHR10590:SF4">
    <property type="entry name" value="SOLUTE CARRIER FAMILY 28 MEMBER 3"/>
    <property type="match status" value="1"/>
</dbReference>
<evidence type="ECO:0000256" key="3">
    <source>
        <dbReference type="ARBA" id="ARBA00022475"/>
    </source>
</evidence>
<evidence type="ECO:0000256" key="5">
    <source>
        <dbReference type="ARBA" id="ARBA00022989"/>
    </source>
</evidence>
<gene>
    <name evidence="11" type="ORF">FSP39_007010</name>
</gene>
<dbReference type="InterPro" id="IPR011642">
    <property type="entry name" value="Gate_dom"/>
</dbReference>
<feature type="transmembrane region" description="Helical" evidence="7">
    <location>
        <begin position="398"/>
        <end position="420"/>
    </location>
</feature>
<feature type="transmembrane region" description="Helical" evidence="7">
    <location>
        <begin position="440"/>
        <end position="463"/>
    </location>
</feature>
<dbReference type="Pfam" id="PF01773">
    <property type="entry name" value="Nucleos_tra2_N"/>
    <property type="match status" value="1"/>
</dbReference>
<dbReference type="InterPro" id="IPR011657">
    <property type="entry name" value="CNT_C_dom"/>
</dbReference>
<keyword evidence="12" id="KW-1185">Reference proteome</keyword>
<dbReference type="Pfam" id="PF07662">
    <property type="entry name" value="Nucleos_tra2_C"/>
    <property type="match status" value="1"/>
</dbReference>
<evidence type="ECO:0000259" key="9">
    <source>
        <dbReference type="Pfam" id="PF07662"/>
    </source>
</evidence>
<dbReference type="GO" id="GO:0005886">
    <property type="term" value="C:plasma membrane"/>
    <property type="evidence" value="ECO:0007669"/>
    <property type="project" value="UniProtKB-SubCell"/>
</dbReference>
<keyword evidence="5 7" id="KW-1133">Transmembrane helix</keyword>
<feature type="domain" description="Concentrative nucleoside transporter C-terminal" evidence="9">
    <location>
        <begin position="325"/>
        <end position="582"/>
    </location>
</feature>
<comment type="caution">
    <text evidence="11">The sequence shown here is derived from an EMBL/GenBank/DDBJ whole genome shotgun (WGS) entry which is preliminary data.</text>
</comment>
<evidence type="ECO:0000256" key="2">
    <source>
        <dbReference type="ARBA" id="ARBA00009033"/>
    </source>
</evidence>
<feature type="domain" description="Nucleoside transporter/FeoB GTPase Gate" evidence="10">
    <location>
        <begin position="223"/>
        <end position="322"/>
    </location>
</feature>
<feature type="transmembrane region" description="Helical" evidence="7">
    <location>
        <begin position="526"/>
        <end position="550"/>
    </location>
</feature>
<protein>
    <submittedName>
        <fullName evidence="11">Uncharacterized protein</fullName>
    </submittedName>
</protein>
<comment type="subcellular location">
    <subcellularLocation>
        <location evidence="1">Cell membrane</location>
        <topology evidence="1">Multi-pass membrane protein</topology>
    </subcellularLocation>
</comment>
<keyword evidence="3" id="KW-1003">Cell membrane</keyword>
<feature type="transmembrane region" description="Helical" evidence="7">
    <location>
        <begin position="255"/>
        <end position="276"/>
    </location>
</feature>
<evidence type="ECO:0000313" key="11">
    <source>
        <dbReference type="EMBL" id="KAK3101881.1"/>
    </source>
</evidence>
<feature type="transmembrane region" description="Helical" evidence="7">
    <location>
        <begin position="166"/>
        <end position="194"/>
    </location>
</feature>
<feature type="transmembrane region" description="Helical" evidence="7">
    <location>
        <begin position="66"/>
        <end position="85"/>
    </location>
</feature>
<organism evidence="11 12">
    <name type="scientific">Pinctada imbricata</name>
    <name type="common">Atlantic pearl-oyster</name>
    <name type="synonym">Pinctada martensii</name>
    <dbReference type="NCBI Taxonomy" id="66713"/>
    <lineage>
        <taxon>Eukaryota</taxon>
        <taxon>Metazoa</taxon>
        <taxon>Spiralia</taxon>
        <taxon>Lophotrochozoa</taxon>
        <taxon>Mollusca</taxon>
        <taxon>Bivalvia</taxon>
        <taxon>Autobranchia</taxon>
        <taxon>Pteriomorphia</taxon>
        <taxon>Pterioida</taxon>
        <taxon>Pterioidea</taxon>
        <taxon>Pteriidae</taxon>
        <taxon>Pinctada</taxon>
    </lineage>
</organism>
<feature type="transmembrane region" description="Helical" evidence="7">
    <location>
        <begin position="229"/>
        <end position="249"/>
    </location>
</feature>
<dbReference type="EMBL" id="VSWD01000005">
    <property type="protein sequence ID" value="KAK3101881.1"/>
    <property type="molecule type" value="Genomic_DNA"/>
</dbReference>
<evidence type="ECO:0000256" key="4">
    <source>
        <dbReference type="ARBA" id="ARBA00022692"/>
    </source>
</evidence>
<feature type="transmembrane region" description="Helical" evidence="7">
    <location>
        <begin position="562"/>
        <end position="582"/>
    </location>
</feature>
<comment type="similarity">
    <text evidence="2">Belongs to the concentrative nucleoside transporter (CNT) (TC 2.A.41) family.</text>
</comment>
<feature type="transmembrane region" description="Helical" evidence="7">
    <location>
        <begin position="138"/>
        <end position="154"/>
    </location>
</feature>
<evidence type="ECO:0000256" key="7">
    <source>
        <dbReference type="SAM" id="Phobius"/>
    </source>
</evidence>
<proteinExistence type="inferred from homology"/>
<evidence type="ECO:0000259" key="8">
    <source>
        <dbReference type="Pfam" id="PF01773"/>
    </source>
</evidence>
<dbReference type="PANTHER" id="PTHR10590">
    <property type="entry name" value="SODIUM/NUCLEOSIDE COTRANSPORTER"/>
    <property type="match status" value="1"/>
</dbReference>
<keyword evidence="6 7" id="KW-0472">Membrane</keyword>
<accession>A0AA89C0Z0</accession>
<dbReference type="Proteomes" id="UP001186944">
    <property type="component" value="Unassembled WGS sequence"/>
</dbReference>
<sequence length="585" mass="65970">MEVEETFIQRRNSYNGSLHRDSSKWAHFFITIRKYKKSIVKGFTLIAILVYVAYAISIRFGDEDSVRLLMCTVVGLLFLAWRQIIRRYPEIFKFRKSIKVLHDRRFRRIIRWILYIVVGIGAAIYTIVYSLIDHPENLVSLGGIAFFLIVTYATSTNRAKVNWHTLYWGILIQLLFGILFVSSEFGVTVMTYVSQRFSELTSYSDSGAIYVFGPRYSEFRMIFQTMPRILFFITLINVLQYLGTISFLMRTFGSFLAYCLGTKPVESFVAVTNIIMGSSEAFMSVSPYLDGISKSELFALLVCGMASAAGDALIFYKSFGAPMIHLLTASIMSAPAALVCAKMNMPEETVKKEKAENSKNDNDADMKTDTLDIRCTKMSDSRNILEALTKGAEMGTKVVTTIVISMLVYISLIEFLNMTVGWLGDRIDVNELTFEKILSYLLWPIAFIIGIPSSDCLIIGRFLGIRGFISVSLSYLQMGQFIENKKQLSSYEAKYNDTVFLSNRDIFLPMWNTTLTEGVLEDRTEVIGTFALCGFSCLPVLGMTLGIFATIAPKRLIDITEIIFRAFVISNFASLLTSCVAGKPC</sequence>
<dbReference type="AlphaFoldDB" id="A0AA89C0Z0"/>